<name>A0A4C2AC04_EUMVA</name>
<keyword evidence="2" id="KW-1185">Reference proteome</keyword>
<reference evidence="1 2" key="1">
    <citation type="journal article" date="2019" name="Commun. Biol.">
        <title>The bagworm genome reveals a unique fibroin gene that provides high tensile strength.</title>
        <authorList>
            <person name="Kono N."/>
            <person name="Nakamura H."/>
            <person name="Ohtoshi R."/>
            <person name="Tomita M."/>
            <person name="Numata K."/>
            <person name="Arakawa K."/>
        </authorList>
    </citation>
    <scope>NUCLEOTIDE SEQUENCE [LARGE SCALE GENOMIC DNA]</scope>
</reference>
<organism evidence="1 2">
    <name type="scientific">Eumeta variegata</name>
    <name type="common">Bagworm moth</name>
    <name type="synonym">Eumeta japonica</name>
    <dbReference type="NCBI Taxonomy" id="151549"/>
    <lineage>
        <taxon>Eukaryota</taxon>
        <taxon>Metazoa</taxon>
        <taxon>Ecdysozoa</taxon>
        <taxon>Arthropoda</taxon>
        <taxon>Hexapoda</taxon>
        <taxon>Insecta</taxon>
        <taxon>Pterygota</taxon>
        <taxon>Neoptera</taxon>
        <taxon>Endopterygota</taxon>
        <taxon>Lepidoptera</taxon>
        <taxon>Glossata</taxon>
        <taxon>Ditrysia</taxon>
        <taxon>Tineoidea</taxon>
        <taxon>Psychidae</taxon>
        <taxon>Oiketicinae</taxon>
        <taxon>Eumeta</taxon>
    </lineage>
</organism>
<protein>
    <submittedName>
        <fullName evidence="1">Uncharacterized protein</fullName>
    </submittedName>
</protein>
<dbReference type="AlphaFoldDB" id="A0A4C2AC04"/>
<sequence length="85" mass="9852">MNAGCKHEKALLIVVPPELYASESAQRAISSTHRPMRLSRRETVRTQPTLELFCQLILRRSPNAEALIRHESPDWRAKRRITYAQ</sequence>
<evidence type="ECO:0000313" key="2">
    <source>
        <dbReference type="Proteomes" id="UP000299102"/>
    </source>
</evidence>
<gene>
    <name evidence="1" type="ORF">EVAR_99485_1</name>
</gene>
<evidence type="ECO:0000313" key="1">
    <source>
        <dbReference type="EMBL" id="GBP97362.1"/>
    </source>
</evidence>
<dbReference type="EMBL" id="BGZK01002920">
    <property type="protein sequence ID" value="GBP97362.1"/>
    <property type="molecule type" value="Genomic_DNA"/>
</dbReference>
<accession>A0A4C2AC04</accession>
<dbReference type="Proteomes" id="UP000299102">
    <property type="component" value="Unassembled WGS sequence"/>
</dbReference>
<comment type="caution">
    <text evidence="1">The sequence shown here is derived from an EMBL/GenBank/DDBJ whole genome shotgun (WGS) entry which is preliminary data.</text>
</comment>
<proteinExistence type="predicted"/>